<feature type="region of interest" description="Disordered" evidence="1">
    <location>
        <begin position="49"/>
        <end position="69"/>
    </location>
</feature>
<evidence type="ECO:0000313" key="5">
    <source>
        <dbReference type="Proteomes" id="UP000291286"/>
    </source>
</evidence>
<dbReference type="Proteomes" id="UP000292087">
    <property type="component" value="Unassembled WGS sequence"/>
</dbReference>
<evidence type="ECO:0000313" key="4">
    <source>
        <dbReference type="EMBL" id="TAA37898.1"/>
    </source>
</evidence>
<dbReference type="PROSITE" id="PS51257">
    <property type="entry name" value="PROKAR_LIPOPROTEIN"/>
    <property type="match status" value="1"/>
</dbReference>
<reference evidence="5 6" key="1">
    <citation type="submission" date="2019-02" db="EMBL/GenBank/DDBJ databases">
        <title>WGS of Pseudoxanthomonas species novum from clinical isolates.</title>
        <authorList>
            <person name="Bernier A.-M."/>
            <person name="Bernard K."/>
            <person name="Vachon A."/>
        </authorList>
    </citation>
    <scope>NUCLEOTIDE SEQUENCE [LARGE SCALE GENOMIC DNA]</scope>
    <source>
        <strain evidence="4 6">NML140781</strain>
        <strain evidence="3 5">NML171202</strain>
    </source>
</reference>
<name>A0A4Q8LJM4_9GAMM</name>
<sequence>MTCKLQASGLGGLMRTTLLPMLLLALSACAPEAPQADAPVASAPAASTTPVASMPASEPAAPQASDKDAEVDARIDQVLGDHAAYRSVLERLQVAVKADDRPAVAALMRYPFEVRLADRKRRIDNAQDFVAQYQQILTPAIAQVITAQRYGALQVNQNGVMLGSGQVWINGVCNDAACKDVDVKVVALQQGG</sequence>
<dbReference type="AlphaFoldDB" id="A0A4Q8LJM4"/>
<proteinExistence type="predicted"/>
<dbReference type="Proteomes" id="UP000291286">
    <property type="component" value="Unassembled WGS sequence"/>
</dbReference>
<comment type="caution">
    <text evidence="3">The sequence shown here is derived from an EMBL/GenBank/DDBJ whole genome shotgun (WGS) entry which is preliminary data.</text>
</comment>
<evidence type="ECO:0000256" key="1">
    <source>
        <dbReference type="SAM" id="MobiDB-lite"/>
    </source>
</evidence>
<evidence type="ECO:0000256" key="2">
    <source>
        <dbReference type="SAM" id="SignalP"/>
    </source>
</evidence>
<protein>
    <submittedName>
        <fullName evidence="3">Uncharacterized protein</fullName>
    </submittedName>
</protein>
<evidence type="ECO:0000313" key="6">
    <source>
        <dbReference type="Proteomes" id="UP000292087"/>
    </source>
</evidence>
<dbReference type="EMBL" id="SHMB01000003">
    <property type="protein sequence ID" value="TAA29621.1"/>
    <property type="molecule type" value="Genomic_DNA"/>
</dbReference>
<keyword evidence="2" id="KW-0732">Signal</keyword>
<evidence type="ECO:0000313" key="3">
    <source>
        <dbReference type="EMBL" id="TAA29621.1"/>
    </source>
</evidence>
<feature type="chain" id="PRO_5042718338" evidence="2">
    <location>
        <begin position="31"/>
        <end position="192"/>
    </location>
</feature>
<feature type="signal peptide" evidence="2">
    <location>
        <begin position="1"/>
        <end position="30"/>
    </location>
</feature>
<organism evidence="3 5">
    <name type="scientific">Pseudoxanthomonas winnipegensis</name>
    <dbReference type="NCBI Taxonomy" id="2480810"/>
    <lineage>
        <taxon>Bacteria</taxon>
        <taxon>Pseudomonadati</taxon>
        <taxon>Pseudomonadota</taxon>
        <taxon>Gammaproteobacteria</taxon>
        <taxon>Lysobacterales</taxon>
        <taxon>Lysobacteraceae</taxon>
        <taxon>Pseudoxanthomonas</taxon>
    </lineage>
</organism>
<accession>A0A4Q8LJM4</accession>
<gene>
    <name evidence="4" type="ORF">EA656_04410</name>
    <name evidence="3" type="ORF">EA661_08665</name>
</gene>
<accession>A0A4Q8LZ32</accession>
<dbReference type="EMBL" id="SHMF01000001">
    <property type="protein sequence ID" value="TAA37898.1"/>
    <property type="molecule type" value="Genomic_DNA"/>
</dbReference>
<dbReference type="RefSeq" id="WP_130517797.1">
    <property type="nucleotide sequence ID" value="NZ_SHMA01000002.1"/>
</dbReference>